<comment type="similarity">
    <text evidence="3">Belongs to the zinc-containing alcohol dehydrogenase family.</text>
</comment>
<dbReference type="PANTHER" id="PTHR43401">
    <property type="entry name" value="L-THREONINE 3-DEHYDROGENASE"/>
    <property type="match status" value="1"/>
</dbReference>
<dbReference type="InterPro" id="IPR020843">
    <property type="entry name" value="ER"/>
</dbReference>
<keyword evidence="3" id="KW-0862">Zinc</keyword>
<dbReference type="Proteomes" id="UP001305815">
    <property type="component" value="Chromosome"/>
</dbReference>
<feature type="domain" description="Enoyl reductase (ER)" evidence="4">
    <location>
        <begin position="8"/>
        <end position="345"/>
    </location>
</feature>
<organism evidence="5 6">
    <name type="scientific">Claveliimonas bilis</name>
    <dbReference type="NCBI Taxonomy" id="3028070"/>
    <lineage>
        <taxon>Bacteria</taxon>
        <taxon>Bacillati</taxon>
        <taxon>Bacillota</taxon>
        <taxon>Clostridia</taxon>
        <taxon>Lachnospirales</taxon>
        <taxon>Lachnospiraceae</taxon>
        <taxon>Claveliimonas</taxon>
    </lineage>
</organism>
<evidence type="ECO:0000256" key="2">
    <source>
        <dbReference type="ARBA" id="ARBA00023002"/>
    </source>
</evidence>
<keyword evidence="1 3" id="KW-0479">Metal-binding</keyword>
<dbReference type="PANTHER" id="PTHR43401:SF2">
    <property type="entry name" value="L-THREONINE 3-DEHYDROGENASE"/>
    <property type="match status" value="1"/>
</dbReference>
<dbReference type="InterPro" id="IPR013154">
    <property type="entry name" value="ADH-like_N"/>
</dbReference>
<evidence type="ECO:0000259" key="4">
    <source>
        <dbReference type="SMART" id="SM00829"/>
    </source>
</evidence>
<proteinExistence type="inferred from homology"/>
<dbReference type="InterPro" id="IPR050129">
    <property type="entry name" value="Zn_alcohol_dh"/>
</dbReference>
<dbReference type="Pfam" id="PF08240">
    <property type="entry name" value="ADH_N"/>
    <property type="match status" value="1"/>
</dbReference>
<keyword evidence="6" id="KW-1185">Reference proteome</keyword>
<dbReference type="CDD" id="cd08236">
    <property type="entry name" value="sugar_DH"/>
    <property type="match status" value="1"/>
</dbReference>
<dbReference type="PROSITE" id="PS00059">
    <property type="entry name" value="ADH_ZINC"/>
    <property type="match status" value="1"/>
</dbReference>
<evidence type="ECO:0000256" key="1">
    <source>
        <dbReference type="ARBA" id="ARBA00022723"/>
    </source>
</evidence>
<dbReference type="InterPro" id="IPR002328">
    <property type="entry name" value="ADH_Zn_CS"/>
</dbReference>
<comment type="cofactor">
    <cofactor evidence="3">
        <name>Zn(2+)</name>
        <dbReference type="ChEBI" id="CHEBI:29105"/>
    </cofactor>
</comment>
<protein>
    <submittedName>
        <fullName evidence="5">Galactitol-1-phosphate 5-dehydrogenase</fullName>
    </submittedName>
</protein>
<dbReference type="InterPro" id="IPR013149">
    <property type="entry name" value="ADH-like_C"/>
</dbReference>
<evidence type="ECO:0000256" key="3">
    <source>
        <dbReference type="RuleBase" id="RU361277"/>
    </source>
</evidence>
<dbReference type="EMBL" id="AP027742">
    <property type="protein sequence ID" value="BDZ76385.1"/>
    <property type="molecule type" value="Genomic_DNA"/>
</dbReference>
<accession>A0ABM8I1I1</accession>
<dbReference type="RefSeq" id="WP_230107153.1">
    <property type="nucleotide sequence ID" value="NZ_AP024845.1"/>
</dbReference>
<evidence type="ECO:0000313" key="6">
    <source>
        <dbReference type="Proteomes" id="UP001305815"/>
    </source>
</evidence>
<dbReference type="SMART" id="SM00829">
    <property type="entry name" value="PKS_ER"/>
    <property type="match status" value="1"/>
</dbReference>
<sequence length="349" mass="38546">MKAAVVCANEDVRYMDYEEPQVTPGTVKIKVKASGICGSDIPRVLHNGVHFYPIVLGHEFSGDVVEVGEGVTKVKVGDRVSGAPLLPCMKCDDCQNGNFSLCKHYSFIGSRQQGSNADYVVIPEQNAVVFDKSIPYEQGAMFEPSTVALHGVIQNDYKGGEYVAILGGGTIGMFTMQWTKIFGSKKVVVFDISDERLELAKRLGADDVINTTEENFMEKAMAITGGKGYGFVFETAGQEPTLKMAFEVAANKANVCCIGTPHKEITFTPALWEKMNRKEFHLTGSWMSYSAPFPGREWELTAHYFATGQLKFDPGFIYKKMPMSQAQEAFQMYKTPGLVQGKILLMNEE</sequence>
<reference evidence="6" key="1">
    <citation type="journal article" date="2023" name="Int. J. Syst. Evol. Microbiol.">
        <title>Claveliimonas bilis gen. nov., sp. nov., deoxycholic acid-producing bacteria isolated from human faeces, and reclassification of Sellimonas monacensis Zenner et al. 2021 as Claveliimonas monacensis comb. nov.</title>
        <authorList>
            <person name="Hisatomi A."/>
            <person name="Kastawa N.W.E.P.G."/>
            <person name="Song I."/>
            <person name="Ohkuma M."/>
            <person name="Fukiya S."/>
            <person name="Sakamoto M."/>
        </authorList>
    </citation>
    <scope>NUCLEOTIDE SEQUENCE [LARGE SCALE GENOMIC DNA]</scope>
    <source>
        <strain evidence="6">12BBH14</strain>
    </source>
</reference>
<gene>
    <name evidence="5" type="ORF">Lac1_05680</name>
</gene>
<name>A0ABM8I1I1_9FIRM</name>
<evidence type="ECO:0000313" key="5">
    <source>
        <dbReference type="EMBL" id="BDZ76385.1"/>
    </source>
</evidence>
<keyword evidence="2" id="KW-0560">Oxidoreductase</keyword>
<dbReference type="Pfam" id="PF00107">
    <property type="entry name" value="ADH_zinc_N"/>
    <property type="match status" value="1"/>
</dbReference>